<dbReference type="PANTHER" id="PTHR24056">
    <property type="entry name" value="CELL DIVISION PROTEIN KINASE"/>
    <property type="match status" value="1"/>
</dbReference>
<keyword evidence="5" id="KW-0418">Kinase</keyword>
<dbReference type="Gene3D" id="3.30.200.20">
    <property type="entry name" value="Phosphorylase Kinase, domain 1"/>
    <property type="match status" value="1"/>
</dbReference>
<dbReference type="Gene3D" id="1.10.510.10">
    <property type="entry name" value="Transferase(Phosphotransferase) domain 1"/>
    <property type="match status" value="1"/>
</dbReference>
<name>A0ABP9Z531_9FUNG</name>
<dbReference type="Pfam" id="PF00069">
    <property type="entry name" value="Pkinase"/>
    <property type="match status" value="1"/>
</dbReference>
<reference evidence="9 10" key="1">
    <citation type="submission" date="2024-04" db="EMBL/GenBank/DDBJ databases">
        <title>genome sequences of Mucor flavus KT1a and Helicostylum pulchrum KT1b strains isolated from the surface of a dry-aged beef.</title>
        <authorList>
            <person name="Toyotome T."/>
            <person name="Hosono M."/>
            <person name="Torimaru M."/>
            <person name="Fukuda K."/>
            <person name="Mikami N."/>
        </authorList>
    </citation>
    <scope>NUCLEOTIDE SEQUENCE [LARGE SCALE GENOMIC DNA]</scope>
    <source>
        <strain evidence="9 10">KT1a</strain>
    </source>
</reference>
<comment type="subcellular location">
    <subcellularLocation>
        <location evidence="1">Nucleus</location>
    </subcellularLocation>
</comment>
<dbReference type="Proteomes" id="UP001473302">
    <property type="component" value="Unassembled WGS sequence"/>
</dbReference>
<evidence type="ECO:0000256" key="4">
    <source>
        <dbReference type="ARBA" id="ARBA00022741"/>
    </source>
</evidence>
<sequence>MRPAYQEDTQPSKKKRVEDSDTADTPYIKPYVPQILRSPRDFTGTSKITDYEFLNKIGQGTFGEVHKARDKRTDNLKALKRIMMHNEKEGLPLNAIREIKILKQLRHKNIIQLIEIVVEREKRDVYLVFPYMDHDLEGLMNNPEVRLTKTQTKTYFKQLLEGTEYLHHHPVYVRNNNVSSSFAAANLLINNCGILKIGDFGLARTVNEDALEYTNGVVTRWYRPPELFLGAKKYTSSIDMWGVGCIFGELFKSKAILPGHDDIDQLKKIFQLCGSPTKFNMPHWDSLPHSKTIKVEVGPRQVRETFQRFEGEEAIDLLDRLLVLDPARRLAASEALDHDYFYTEPLPIKPSE</sequence>
<dbReference type="PANTHER" id="PTHR24056:SF233">
    <property type="entry name" value="CYCLIN-DEPENDENT KINASE 9"/>
    <property type="match status" value="1"/>
</dbReference>
<dbReference type="InterPro" id="IPR011009">
    <property type="entry name" value="Kinase-like_dom_sf"/>
</dbReference>
<keyword evidence="10" id="KW-1185">Reference proteome</keyword>
<feature type="region of interest" description="Disordered" evidence="7">
    <location>
        <begin position="1"/>
        <end position="26"/>
    </location>
</feature>
<accession>A0ABP9Z531</accession>
<evidence type="ECO:0000259" key="8">
    <source>
        <dbReference type="PROSITE" id="PS50011"/>
    </source>
</evidence>
<dbReference type="InterPro" id="IPR000719">
    <property type="entry name" value="Prot_kinase_dom"/>
</dbReference>
<evidence type="ECO:0000313" key="9">
    <source>
        <dbReference type="EMBL" id="GAA5814215.1"/>
    </source>
</evidence>
<evidence type="ECO:0000256" key="6">
    <source>
        <dbReference type="ARBA" id="ARBA00022840"/>
    </source>
</evidence>
<evidence type="ECO:0000256" key="2">
    <source>
        <dbReference type="ARBA" id="ARBA00022527"/>
    </source>
</evidence>
<gene>
    <name evidence="9" type="ORF">MFLAVUS_007708</name>
</gene>
<evidence type="ECO:0000256" key="5">
    <source>
        <dbReference type="ARBA" id="ARBA00022777"/>
    </source>
</evidence>
<evidence type="ECO:0000256" key="7">
    <source>
        <dbReference type="SAM" id="MobiDB-lite"/>
    </source>
</evidence>
<comment type="caution">
    <text evidence="9">The sequence shown here is derived from an EMBL/GenBank/DDBJ whole genome shotgun (WGS) entry which is preliminary data.</text>
</comment>
<protein>
    <recommendedName>
        <fullName evidence="8">Protein kinase domain-containing protein</fullName>
    </recommendedName>
</protein>
<dbReference type="SUPFAM" id="SSF56112">
    <property type="entry name" value="Protein kinase-like (PK-like)"/>
    <property type="match status" value="1"/>
</dbReference>
<keyword evidence="6" id="KW-0067">ATP-binding</keyword>
<dbReference type="InterPro" id="IPR050108">
    <property type="entry name" value="CDK"/>
</dbReference>
<keyword evidence="2" id="KW-0723">Serine/threonine-protein kinase</keyword>
<keyword evidence="3" id="KW-0808">Transferase</keyword>
<organism evidence="9 10">
    <name type="scientific">Mucor flavus</name>
    <dbReference type="NCBI Taxonomy" id="439312"/>
    <lineage>
        <taxon>Eukaryota</taxon>
        <taxon>Fungi</taxon>
        <taxon>Fungi incertae sedis</taxon>
        <taxon>Mucoromycota</taxon>
        <taxon>Mucoromycotina</taxon>
        <taxon>Mucoromycetes</taxon>
        <taxon>Mucorales</taxon>
        <taxon>Mucorineae</taxon>
        <taxon>Mucoraceae</taxon>
        <taxon>Mucor</taxon>
    </lineage>
</organism>
<feature type="domain" description="Protein kinase" evidence="8">
    <location>
        <begin position="51"/>
        <end position="341"/>
    </location>
</feature>
<dbReference type="EMBL" id="BAABUK010000020">
    <property type="protein sequence ID" value="GAA5814215.1"/>
    <property type="molecule type" value="Genomic_DNA"/>
</dbReference>
<evidence type="ECO:0000256" key="3">
    <source>
        <dbReference type="ARBA" id="ARBA00022679"/>
    </source>
</evidence>
<evidence type="ECO:0000256" key="1">
    <source>
        <dbReference type="ARBA" id="ARBA00004123"/>
    </source>
</evidence>
<keyword evidence="4" id="KW-0547">Nucleotide-binding</keyword>
<proteinExistence type="predicted"/>
<evidence type="ECO:0000313" key="10">
    <source>
        <dbReference type="Proteomes" id="UP001473302"/>
    </source>
</evidence>
<dbReference type="PROSITE" id="PS50011">
    <property type="entry name" value="PROTEIN_KINASE_DOM"/>
    <property type="match status" value="1"/>
</dbReference>